<proteinExistence type="predicted"/>
<comment type="caution">
    <text evidence="5">The sequence shown here is derived from an EMBL/GenBank/DDBJ whole genome shotgun (WGS) entry which is preliminary data.</text>
</comment>
<organism evidence="5 6">
    <name type="scientific">Rubus argutus</name>
    <name type="common">Southern blackberry</name>
    <dbReference type="NCBI Taxonomy" id="59490"/>
    <lineage>
        <taxon>Eukaryota</taxon>
        <taxon>Viridiplantae</taxon>
        <taxon>Streptophyta</taxon>
        <taxon>Embryophyta</taxon>
        <taxon>Tracheophyta</taxon>
        <taxon>Spermatophyta</taxon>
        <taxon>Magnoliopsida</taxon>
        <taxon>eudicotyledons</taxon>
        <taxon>Gunneridae</taxon>
        <taxon>Pentapetalae</taxon>
        <taxon>rosids</taxon>
        <taxon>fabids</taxon>
        <taxon>Rosales</taxon>
        <taxon>Rosaceae</taxon>
        <taxon>Rosoideae</taxon>
        <taxon>Rosoideae incertae sedis</taxon>
        <taxon>Rubus</taxon>
    </lineage>
</organism>
<dbReference type="GO" id="GO:0034220">
    <property type="term" value="P:monoatomic ion transmembrane transport"/>
    <property type="evidence" value="ECO:0007669"/>
    <property type="project" value="UniProtKB-KW"/>
</dbReference>
<keyword evidence="2" id="KW-0407">Ion channel</keyword>
<dbReference type="GO" id="GO:0016020">
    <property type="term" value="C:membrane"/>
    <property type="evidence" value="ECO:0007669"/>
    <property type="project" value="UniProtKB-SubCell"/>
</dbReference>
<dbReference type="AlphaFoldDB" id="A0AAW1XCE8"/>
<keyword evidence="1" id="KW-0406">Ion transport</keyword>
<dbReference type="EMBL" id="JBEDUW010000004">
    <property type="protein sequence ID" value="KAK9933891.1"/>
    <property type="molecule type" value="Genomic_DNA"/>
</dbReference>
<dbReference type="InterPro" id="IPR018490">
    <property type="entry name" value="cNMP-bd_dom_sf"/>
</dbReference>
<dbReference type="InterPro" id="IPR014710">
    <property type="entry name" value="RmlC-like_jellyroll"/>
</dbReference>
<feature type="domain" description="Cyclic nucleotide-binding" evidence="4">
    <location>
        <begin position="258"/>
        <end position="355"/>
    </location>
</feature>
<keyword evidence="1" id="KW-0813">Transport</keyword>
<name>A0AAW1XCE8_RUBAR</name>
<evidence type="ECO:0000313" key="5">
    <source>
        <dbReference type="EMBL" id="KAK9933891.1"/>
    </source>
</evidence>
<protein>
    <recommendedName>
        <fullName evidence="4">Cyclic nucleotide-binding domain-containing protein</fullName>
    </recommendedName>
</protein>
<dbReference type="SUPFAM" id="SSF51206">
    <property type="entry name" value="cAMP-binding domain-like"/>
    <property type="match status" value="1"/>
</dbReference>
<dbReference type="PROSITE" id="PS50042">
    <property type="entry name" value="CNMP_BINDING_3"/>
    <property type="match status" value="1"/>
</dbReference>
<feature type="transmembrane region" description="Helical" evidence="3">
    <location>
        <begin position="88"/>
        <end position="108"/>
    </location>
</feature>
<accession>A0AAW1XCE8</accession>
<sequence>MSRNEWQKLREERRRKIWRICVHIIIYFLALLPIPQVAVLVIFIRMRDSVVYEKTSIVIYLVLQYLVRAYQIYQSCNKFKRVRRWVKGAFYFFLYILAAHVLGAFWYFCSIQRETSCWQQACKNTTRNLSNFGTNLEPSSYLWENCFAILICVIGLLLFMYLLGNVQTYIQMETQKTLLIEEEMIKKKYQDIKMWMSRNGLPKDMKKEITEYINKNKVVEKDLDVDVDINFLFSVTPPALRSSFKVHLCIDTLKKVPRLYNMSENSLSMMCAYAKPQVYDKNSYVFRKGKLLDKMIIIIKGTIICSDAEELRNSSSSMITEPPSLQKGDFYGEKLLEWKPTIGCSTLTSSQDVQCHTKVEALVFKLKSSKMEDGIKIEDVIKYWRKRQWNPNFTPSLELEDFEVEIERILNEQDTDMYEKSRTTNKKEIQDEEFRQKRKIMVKEKAMLNWLSRNGLPENLKREIMMNIKANNGWNKH</sequence>
<keyword evidence="3" id="KW-0812">Transmembrane</keyword>
<feature type="transmembrane region" description="Helical" evidence="3">
    <location>
        <begin position="141"/>
        <end position="163"/>
    </location>
</feature>
<keyword evidence="3" id="KW-0472">Membrane</keyword>
<dbReference type="PANTHER" id="PTHR45651:SF68">
    <property type="entry name" value="ION TRANSPORT DOMAIN-CONTAINING PROTEIN"/>
    <property type="match status" value="1"/>
</dbReference>
<dbReference type="InterPro" id="IPR000595">
    <property type="entry name" value="cNMP-bd_dom"/>
</dbReference>
<evidence type="ECO:0000256" key="1">
    <source>
        <dbReference type="ARBA" id="ARBA00023286"/>
    </source>
</evidence>
<evidence type="ECO:0000256" key="2">
    <source>
        <dbReference type="ARBA" id="ARBA00023303"/>
    </source>
</evidence>
<feature type="transmembrane region" description="Helical" evidence="3">
    <location>
        <begin position="20"/>
        <end position="44"/>
    </location>
</feature>
<gene>
    <name evidence="5" type="ORF">M0R45_021063</name>
</gene>
<keyword evidence="6" id="KW-1185">Reference proteome</keyword>
<keyword evidence="1" id="KW-1071">Ligand-gated ion channel</keyword>
<dbReference type="Gene3D" id="2.60.120.10">
    <property type="entry name" value="Jelly Rolls"/>
    <property type="match status" value="1"/>
</dbReference>
<dbReference type="SUPFAM" id="SSF81324">
    <property type="entry name" value="Voltage-gated potassium channels"/>
    <property type="match status" value="1"/>
</dbReference>
<reference evidence="5 6" key="1">
    <citation type="journal article" date="2023" name="G3 (Bethesda)">
        <title>A chromosome-length genome assembly and annotation of blackberry (Rubus argutus, cv. 'Hillquist').</title>
        <authorList>
            <person name="Bruna T."/>
            <person name="Aryal R."/>
            <person name="Dudchenko O."/>
            <person name="Sargent D.J."/>
            <person name="Mead D."/>
            <person name="Buti M."/>
            <person name="Cavallini A."/>
            <person name="Hytonen T."/>
            <person name="Andres J."/>
            <person name="Pham M."/>
            <person name="Weisz D."/>
            <person name="Mascagni F."/>
            <person name="Usai G."/>
            <person name="Natali L."/>
            <person name="Bassil N."/>
            <person name="Fernandez G.E."/>
            <person name="Lomsadze A."/>
            <person name="Armour M."/>
            <person name="Olukolu B."/>
            <person name="Poorten T."/>
            <person name="Britton C."/>
            <person name="Davik J."/>
            <person name="Ashrafi H."/>
            <person name="Aiden E.L."/>
            <person name="Borodovsky M."/>
            <person name="Worthington M."/>
        </authorList>
    </citation>
    <scope>NUCLEOTIDE SEQUENCE [LARGE SCALE GENOMIC DNA]</scope>
    <source>
        <strain evidence="5">PI 553951</strain>
    </source>
</reference>
<evidence type="ECO:0000313" key="6">
    <source>
        <dbReference type="Proteomes" id="UP001457282"/>
    </source>
</evidence>
<keyword evidence="3" id="KW-1133">Transmembrane helix</keyword>
<dbReference type="Proteomes" id="UP001457282">
    <property type="component" value="Unassembled WGS sequence"/>
</dbReference>
<evidence type="ECO:0000259" key="4">
    <source>
        <dbReference type="PROSITE" id="PS50042"/>
    </source>
</evidence>
<evidence type="ECO:0000256" key="3">
    <source>
        <dbReference type="SAM" id="Phobius"/>
    </source>
</evidence>
<dbReference type="PANTHER" id="PTHR45651">
    <property type="entry name" value="CYCLIC NUCLEOTIDE-GATED ION CHANNEL 15-RELATED-RELATED"/>
    <property type="match status" value="1"/>
</dbReference>